<evidence type="ECO:0000313" key="2">
    <source>
        <dbReference type="EMBL" id="MCC2176183.1"/>
    </source>
</evidence>
<feature type="transmembrane region" description="Helical" evidence="1">
    <location>
        <begin position="7"/>
        <end position="30"/>
    </location>
</feature>
<keyword evidence="1" id="KW-1133">Transmembrane helix</keyword>
<organism evidence="2 3">
    <name type="scientific">Agathobaculum butyriciproducens</name>
    <dbReference type="NCBI Taxonomy" id="1628085"/>
    <lineage>
        <taxon>Bacteria</taxon>
        <taxon>Bacillati</taxon>
        <taxon>Bacillota</taxon>
        <taxon>Clostridia</taxon>
        <taxon>Eubacteriales</taxon>
        <taxon>Butyricicoccaceae</taxon>
        <taxon>Agathobaculum</taxon>
    </lineage>
</organism>
<sequence length="224" mass="24884">MSKKHVMNAGICCICTAVIFGLHFFVYGRMLLDNPVLVGATCAVFIASAAGRTGEEREPWFPPNHIVTRLCQLILCGILCTIPYILFTEPYSLDNWIFLPLWATLSIIELRYREQNSTAYAVTMAVALCVTGAFLLITHPITASQAQNIVEQAGYTDCVYYKVNPNNNTAYKDGRDSEALYFTAPEPADKSDCYAFSANKDGEKYGVLVSYFRGTIEVQEKQGV</sequence>
<keyword evidence="1" id="KW-0812">Transmembrane</keyword>
<comment type="caution">
    <text evidence="2">The sequence shown here is derived from an EMBL/GenBank/DDBJ whole genome shotgun (WGS) entry which is preliminary data.</text>
</comment>
<name>A0AAW4W1Z2_9FIRM</name>
<gene>
    <name evidence="2" type="ORF">LKD22_03410</name>
</gene>
<proteinExistence type="predicted"/>
<dbReference type="AlphaFoldDB" id="A0AAW4W1Z2"/>
<protein>
    <submittedName>
        <fullName evidence="2">Uncharacterized protein</fullName>
    </submittedName>
</protein>
<accession>A0AAW4W1Z2</accession>
<feature type="transmembrane region" description="Helical" evidence="1">
    <location>
        <begin position="119"/>
        <end position="137"/>
    </location>
</feature>
<dbReference type="Proteomes" id="UP001298753">
    <property type="component" value="Unassembled WGS sequence"/>
</dbReference>
<dbReference type="RefSeq" id="WP_227600234.1">
    <property type="nucleotide sequence ID" value="NZ_JAJEPX010000006.1"/>
</dbReference>
<feature type="transmembrane region" description="Helical" evidence="1">
    <location>
        <begin position="36"/>
        <end position="54"/>
    </location>
</feature>
<dbReference type="EMBL" id="JAJEPX010000006">
    <property type="protein sequence ID" value="MCC2176183.1"/>
    <property type="molecule type" value="Genomic_DNA"/>
</dbReference>
<reference evidence="2 3" key="1">
    <citation type="submission" date="2021-10" db="EMBL/GenBank/DDBJ databases">
        <title>Anaerobic single-cell dispensing facilitates the cultivation of human gut bacteria.</title>
        <authorList>
            <person name="Afrizal A."/>
        </authorList>
    </citation>
    <scope>NUCLEOTIDE SEQUENCE [LARGE SCALE GENOMIC DNA]</scope>
    <source>
        <strain evidence="2 3">CLA-AA-H270</strain>
    </source>
</reference>
<feature type="transmembrane region" description="Helical" evidence="1">
    <location>
        <begin position="66"/>
        <end position="87"/>
    </location>
</feature>
<dbReference type="GeneID" id="98661362"/>
<keyword evidence="3" id="KW-1185">Reference proteome</keyword>
<keyword evidence="1" id="KW-0472">Membrane</keyword>
<evidence type="ECO:0000256" key="1">
    <source>
        <dbReference type="SAM" id="Phobius"/>
    </source>
</evidence>
<evidence type="ECO:0000313" key="3">
    <source>
        <dbReference type="Proteomes" id="UP001298753"/>
    </source>
</evidence>